<dbReference type="Gene3D" id="3.30.450.40">
    <property type="match status" value="1"/>
</dbReference>
<comment type="caution">
    <text evidence="10">The sequence shown here is derived from an EMBL/GenBank/DDBJ whole genome shotgun (WGS) entry which is preliminary data.</text>
</comment>
<feature type="domain" description="Histidine kinase" evidence="9">
    <location>
        <begin position="358"/>
        <end position="569"/>
    </location>
</feature>
<dbReference type="RefSeq" id="WP_044347826.1">
    <property type="nucleotide sequence ID" value="NZ_AZAC01000010.1"/>
</dbReference>
<name>A0A0D2J8T2_9BACT</name>
<evidence type="ECO:0000256" key="1">
    <source>
        <dbReference type="ARBA" id="ARBA00000085"/>
    </source>
</evidence>
<accession>A0A0D2J8T2</accession>
<dbReference type="InterPro" id="IPR004358">
    <property type="entry name" value="Sig_transdc_His_kin-like_C"/>
</dbReference>
<dbReference type="OrthoDB" id="9784397at2"/>
<dbReference type="InterPro" id="IPR003018">
    <property type="entry name" value="GAF"/>
</dbReference>
<dbReference type="SUPFAM" id="SSF47384">
    <property type="entry name" value="Homodimeric domain of signal transducing histidine kinase"/>
    <property type="match status" value="1"/>
</dbReference>
<dbReference type="AlphaFoldDB" id="A0A0D2J8T2"/>
<keyword evidence="7" id="KW-0067">ATP-binding</keyword>
<dbReference type="Pfam" id="PF08448">
    <property type="entry name" value="PAS_4"/>
    <property type="match status" value="1"/>
</dbReference>
<evidence type="ECO:0000313" key="11">
    <source>
        <dbReference type="Proteomes" id="UP000032233"/>
    </source>
</evidence>
<keyword evidence="4" id="KW-0808">Transferase</keyword>
<dbReference type="PRINTS" id="PR00344">
    <property type="entry name" value="BCTRLSENSOR"/>
</dbReference>
<evidence type="ECO:0000313" key="10">
    <source>
        <dbReference type="EMBL" id="KIX14569.1"/>
    </source>
</evidence>
<dbReference type="Gene3D" id="3.30.450.20">
    <property type="entry name" value="PAS domain"/>
    <property type="match status" value="1"/>
</dbReference>
<dbReference type="Pfam" id="PF00512">
    <property type="entry name" value="HisKA"/>
    <property type="match status" value="1"/>
</dbReference>
<evidence type="ECO:0000256" key="4">
    <source>
        <dbReference type="ARBA" id="ARBA00022679"/>
    </source>
</evidence>
<comment type="catalytic activity">
    <reaction evidence="1">
        <text>ATP + protein L-histidine = ADP + protein N-phospho-L-histidine.</text>
        <dbReference type="EC" id="2.7.13.3"/>
    </reaction>
</comment>
<dbReference type="InterPro" id="IPR029016">
    <property type="entry name" value="GAF-like_dom_sf"/>
</dbReference>
<dbReference type="InterPro" id="IPR005467">
    <property type="entry name" value="His_kinase_dom"/>
</dbReference>
<dbReference type="Pfam" id="PF02518">
    <property type="entry name" value="HATPase_c"/>
    <property type="match status" value="1"/>
</dbReference>
<dbReference type="PANTHER" id="PTHR43065">
    <property type="entry name" value="SENSOR HISTIDINE KINASE"/>
    <property type="match status" value="1"/>
</dbReference>
<dbReference type="EMBL" id="AZAC01000010">
    <property type="protein sequence ID" value="KIX14569.1"/>
    <property type="molecule type" value="Genomic_DNA"/>
</dbReference>
<dbReference type="FunCoup" id="A0A0D2J8T2">
    <property type="interactions" value="333"/>
</dbReference>
<dbReference type="Gene3D" id="1.10.287.130">
    <property type="match status" value="1"/>
</dbReference>
<protein>
    <recommendedName>
        <fullName evidence="2">histidine kinase</fullName>
        <ecNumber evidence="2">2.7.13.3</ecNumber>
    </recommendedName>
</protein>
<keyword evidence="3" id="KW-0597">Phosphoprotein</keyword>
<sequence length="573" mass="63324">MPFDPELKNQDKETLIRMVEEQRSALATYKETLSRIYREFDAKIEELSLIRRVSDALRKAADLKGLTAGLVEVVISELPADFVGLLLTDPEMTCLIPSALYDRGWEQPEIKIEISDKNNIPLDQGVLGRAVANGSILLLPDWDLTDEQPWPGVFPKQAKSLLALPLVARQQIVGAMVLVSLATGAFGQEHTRTLTIICDHAAHALINFRLIDQLGEINERLLASEIKAHQAREYQQSLLDNAADLIIVADASGCISYTNKAALELGFSPREIEGRPLWDLFSQPEKARSWFASSRKQSRELDMLPPYGGERQVSVSLTPISRTGELLVMARDITRQKELERSLLQAEKLASVGILAAGVAHEIGNPLSAISGYAELLAKKQINQAERTEFSKAISEQAERINRIIRDLLDYSRPSPDRKRVLLVNQAIEAVLNMYFTEKRLLSHAMTIKTRLAKDLSGVNMDRDQLQQVVLNLIMNAAQAMDKGGKLSIVSENEGGFVKIRFIDTGPGIKPEHLAHIFDPFFTTKPPGRGTGLGLSICQRIVSQAGGRLTVESQPGKGAVFSLFLPVADQEGN</sequence>
<dbReference type="InterPro" id="IPR003661">
    <property type="entry name" value="HisK_dim/P_dom"/>
</dbReference>
<dbReference type="SUPFAM" id="SSF55874">
    <property type="entry name" value="ATPase domain of HSP90 chaperone/DNA topoisomerase II/histidine kinase"/>
    <property type="match status" value="1"/>
</dbReference>
<dbReference type="SUPFAM" id="SSF55781">
    <property type="entry name" value="GAF domain-like"/>
    <property type="match status" value="1"/>
</dbReference>
<dbReference type="InterPro" id="IPR000014">
    <property type="entry name" value="PAS"/>
</dbReference>
<dbReference type="InParanoid" id="A0A0D2J8T2"/>
<evidence type="ECO:0000256" key="3">
    <source>
        <dbReference type="ARBA" id="ARBA00022553"/>
    </source>
</evidence>
<dbReference type="SUPFAM" id="SSF55785">
    <property type="entry name" value="PYP-like sensor domain (PAS domain)"/>
    <property type="match status" value="1"/>
</dbReference>
<dbReference type="SMART" id="SM00091">
    <property type="entry name" value="PAS"/>
    <property type="match status" value="1"/>
</dbReference>
<evidence type="ECO:0000259" key="9">
    <source>
        <dbReference type="PROSITE" id="PS50109"/>
    </source>
</evidence>
<dbReference type="STRING" id="1429043.X474_08250"/>
<dbReference type="EC" id="2.7.13.3" evidence="2"/>
<keyword evidence="5" id="KW-0547">Nucleotide-binding</keyword>
<dbReference type="SMART" id="SM00065">
    <property type="entry name" value="GAF"/>
    <property type="match status" value="1"/>
</dbReference>
<dbReference type="NCBIfam" id="TIGR00229">
    <property type="entry name" value="sensory_box"/>
    <property type="match status" value="1"/>
</dbReference>
<keyword evidence="11" id="KW-1185">Reference proteome</keyword>
<evidence type="ECO:0000256" key="5">
    <source>
        <dbReference type="ARBA" id="ARBA00022741"/>
    </source>
</evidence>
<dbReference type="SMART" id="SM00387">
    <property type="entry name" value="HATPase_c"/>
    <property type="match status" value="1"/>
</dbReference>
<dbReference type="Gene3D" id="3.30.565.10">
    <property type="entry name" value="Histidine kinase-like ATPase, C-terminal domain"/>
    <property type="match status" value="1"/>
</dbReference>
<dbReference type="SMART" id="SM00388">
    <property type="entry name" value="HisKA"/>
    <property type="match status" value="1"/>
</dbReference>
<evidence type="ECO:0000256" key="7">
    <source>
        <dbReference type="ARBA" id="ARBA00022840"/>
    </source>
</evidence>
<evidence type="ECO:0000256" key="2">
    <source>
        <dbReference type="ARBA" id="ARBA00012438"/>
    </source>
</evidence>
<dbReference type="PANTHER" id="PTHR43065:SF10">
    <property type="entry name" value="PEROXIDE STRESS-ACTIVATED HISTIDINE KINASE MAK3"/>
    <property type="match status" value="1"/>
</dbReference>
<evidence type="ECO:0000256" key="6">
    <source>
        <dbReference type="ARBA" id="ARBA00022777"/>
    </source>
</evidence>
<gene>
    <name evidence="10" type="ORF">X474_08250</name>
</gene>
<dbReference type="CDD" id="cd00130">
    <property type="entry name" value="PAS"/>
    <property type="match status" value="1"/>
</dbReference>
<keyword evidence="8" id="KW-0902">Two-component regulatory system</keyword>
<dbReference type="Pfam" id="PF13185">
    <property type="entry name" value="GAF_2"/>
    <property type="match status" value="1"/>
</dbReference>
<dbReference type="InterPro" id="IPR036097">
    <property type="entry name" value="HisK_dim/P_sf"/>
</dbReference>
<reference evidence="10 11" key="1">
    <citation type="submission" date="2013-11" db="EMBL/GenBank/DDBJ databases">
        <title>Metagenomic analysis of a methanogenic consortium involved in long chain n-alkane degradation.</title>
        <authorList>
            <person name="Davidova I.A."/>
            <person name="Callaghan A.V."/>
            <person name="Wawrik B."/>
            <person name="Pruitt S."/>
            <person name="Marks C."/>
            <person name="Duncan K.E."/>
            <person name="Suflita J.M."/>
        </authorList>
    </citation>
    <scope>NUCLEOTIDE SEQUENCE [LARGE SCALE GENOMIC DNA]</scope>
    <source>
        <strain evidence="10 11">SPR</strain>
    </source>
</reference>
<dbReference type="InterPro" id="IPR035965">
    <property type="entry name" value="PAS-like_dom_sf"/>
</dbReference>
<keyword evidence="6 10" id="KW-0418">Kinase</keyword>
<dbReference type="InterPro" id="IPR003594">
    <property type="entry name" value="HATPase_dom"/>
</dbReference>
<dbReference type="CDD" id="cd00082">
    <property type="entry name" value="HisKA"/>
    <property type="match status" value="1"/>
</dbReference>
<dbReference type="Proteomes" id="UP000032233">
    <property type="component" value="Unassembled WGS sequence"/>
</dbReference>
<dbReference type="InterPro" id="IPR013656">
    <property type="entry name" value="PAS_4"/>
</dbReference>
<organism evidence="10 11">
    <name type="scientific">Dethiosulfatarculus sandiegensis</name>
    <dbReference type="NCBI Taxonomy" id="1429043"/>
    <lineage>
        <taxon>Bacteria</taxon>
        <taxon>Pseudomonadati</taxon>
        <taxon>Thermodesulfobacteriota</taxon>
        <taxon>Desulfarculia</taxon>
        <taxon>Desulfarculales</taxon>
        <taxon>Desulfarculaceae</taxon>
        <taxon>Dethiosulfatarculus</taxon>
    </lineage>
</organism>
<evidence type="ECO:0000256" key="8">
    <source>
        <dbReference type="ARBA" id="ARBA00023012"/>
    </source>
</evidence>
<dbReference type="InterPro" id="IPR036890">
    <property type="entry name" value="HATPase_C_sf"/>
</dbReference>
<dbReference type="PROSITE" id="PS50109">
    <property type="entry name" value="HIS_KIN"/>
    <property type="match status" value="1"/>
</dbReference>
<dbReference type="GO" id="GO:0000155">
    <property type="term" value="F:phosphorelay sensor kinase activity"/>
    <property type="evidence" value="ECO:0007669"/>
    <property type="project" value="InterPro"/>
</dbReference>
<proteinExistence type="predicted"/>
<dbReference type="GO" id="GO:0005524">
    <property type="term" value="F:ATP binding"/>
    <property type="evidence" value="ECO:0007669"/>
    <property type="project" value="UniProtKB-KW"/>
</dbReference>